<keyword evidence="3" id="KW-1185">Reference proteome</keyword>
<dbReference type="InterPro" id="IPR029526">
    <property type="entry name" value="PGBD"/>
</dbReference>
<dbReference type="EMBL" id="JAPWTK010000056">
    <property type="protein sequence ID" value="KAJ8953415.1"/>
    <property type="molecule type" value="Genomic_DNA"/>
</dbReference>
<organism evidence="2 3">
    <name type="scientific">Aromia moschata</name>
    <dbReference type="NCBI Taxonomy" id="1265417"/>
    <lineage>
        <taxon>Eukaryota</taxon>
        <taxon>Metazoa</taxon>
        <taxon>Ecdysozoa</taxon>
        <taxon>Arthropoda</taxon>
        <taxon>Hexapoda</taxon>
        <taxon>Insecta</taxon>
        <taxon>Pterygota</taxon>
        <taxon>Neoptera</taxon>
        <taxon>Endopterygota</taxon>
        <taxon>Coleoptera</taxon>
        <taxon>Polyphaga</taxon>
        <taxon>Cucujiformia</taxon>
        <taxon>Chrysomeloidea</taxon>
        <taxon>Cerambycidae</taxon>
        <taxon>Cerambycinae</taxon>
        <taxon>Callichromatini</taxon>
        <taxon>Aromia</taxon>
    </lineage>
</organism>
<dbReference type="Proteomes" id="UP001162162">
    <property type="component" value="Unassembled WGS sequence"/>
</dbReference>
<accession>A0AAV8YPM9</accession>
<dbReference type="Pfam" id="PF13843">
    <property type="entry name" value="DDE_Tnp_1_7"/>
    <property type="match status" value="1"/>
</dbReference>
<dbReference type="PANTHER" id="PTHR46599:SF6">
    <property type="entry name" value="DUAL SPECIFICITY PHOSPHATASE 26"/>
    <property type="match status" value="1"/>
</dbReference>
<gene>
    <name evidence="2" type="ORF">NQ318_023532</name>
</gene>
<sequence>MLSLFSNDAIGRPIFRAVMSQKRFEKLLQCLRFDNHNIRNERRETDGAAAISFIFNKFVLNSQNCFNLGPMACVDEMLVSFRGKCKFRMYMPNKPAKYSIKIMCLNDARNSYFYNGYIYTGKDSDGQTLSKNENKLQKPTQAVIRLAKPLEISNKNITADNWFSSMELLEQLKLRGLTYTDTLKKNKREVPLEFQPSSTRAVGSSLYGFSDNGFTIISHVPNKKKAVLLVSSSHHSIGTDPDNGLPEIVSFYNGTKGGSLPWLEYINIWVKNGWRLVRELFLNLPTTVSTELAANPQGIPYEYWHPSNQSHKPHTAPKKGRCNTTNAGFYLHEALSMIEDDDLEADTITLFPPNNACDDLTDQDSGEEDLVDINNLPAVQMNSEVEFTAKNKNPISAKSDQPGGTVLKFAVYTGTLDDYGGKGHAANIVVHLTEEKLDVGHSLYIDT</sequence>
<feature type="domain" description="PiggyBac transposable element-derived protein" evidence="1">
    <location>
        <begin position="5"/>
        <end position="238"/>
    </location>
</feature>
<comment type="caution">
    <text evidence="2">The sequence shown here is derived from an EMBL/GenBank/DDBJ whole genome shotgun (WGS) entry which is preliminary data.</text>
</comment>
<dbReference type="PANTHER" id="PTHR46599">
    <property type="entry name" value="PIGGYBAC TRANSPOSABLE ELEMENT-DERIVED PROTEIN 4"/>
    <property type="match status" value="1"/>
</dbReference>
<dbReference type="AlphaFoldDB" id="A0AAV8YPM9"/>
<proteinExistence type="predicted"/>
<name>A0AAV8YPM9_9CUCU</name>
<protein>
    <recommendedName>
        <fullName evidence="1">PiggyBac transposable element-derived protein domain-containing protein</fullName>
    </recommendedName>
</protein>
<evidence type="ECO:0000313" key="2">
    <source>
        <dbReference type="EMBL" id="KAJ8953415.1"/>
    </source>
</evidence>
<reference evidence="2" key="1">
    <citation type="journal article" date="2023" name="Insect Mol. Biol.">
        <title>Genome sequencing provides insights into the evolution of gene families encoding plant cell wall-degrading enzymes in longhorned beetles.</title>
        <authorList>
            <person name="Shin N.R."/>
            <person name="Okamura Y."/>
            <person name="Kirsch R."/>
            <person name="Pauchet Y."/>
        </authorList>
    </citation>
    <scope>NUCLEOTIDE SEQUENCE</scope>
    <source>
        <strain evidence="2">AMC_N1</strain>
    </source>
</reference>
<evidence type="ECO:0000313" key="3">
    <source>
        <dbReference type="Proteomes" id="UP001162162"/>
    </source>
</evidence>
<evidence type="ECO:0000259" key="1">
    <source>
        <dbReference type="Pfam" id="PF13843"/>
    </source>
</evidence>